<protein>
    <submittedName>
        <fullName evidence="2">Glycosyltransferase</fullName>
    </submittedName>
</protein>
<dbReference type="GO" id="GO:0016740">
    <property type="term" value="F:transferase activity"/>
    <property type="evidence" value="ECO:0007669"/>
    <property type="project" value="UniProtKB-KW"/>
</dbReference>
<dbReference type="AlphaFoldDB" id="A0A6F9MX84"/>
<keyword evidence="2" id="KW-0808">Transferase</keyword>
<gene>
    <name evidence="2" type="ORF">GRO02_04975</name>
</gene>
<evidence type="ECO:0000313" key="2">
    <source>
        <dbReference type="EMBL" id="EDP8036463.1"/>
    </source>
</evidence>
<evidence type="ECO:0000259" key="1">
    <source>
        <dbReference type="Pfam" id="PF00535"/>
    </source>
</evidence>
<organism evidence="2">
    <name type="scientific">Campylobacter jejuni</name>
    <dbReference type="NCBI Taxonomy" id="197"/>
    <lineage>
        <taxon>Bacteria</taxon>
        <taxon>Pseudomonadati</taxon>
        <taxon>Campylobacterota</taxon>
        <taxon>Epsilonproteobacteria</taxon>
        <taxon>Campylobacterales</taxon>
        <taxon>Campylobacteraceae</taxon>
        <taxon>Campylobacter</taxon>
    </lineage>
</organism>
<feature type="domain" description="Glycosyltransferase 2-like" evidence="1">
    <location>
        <begin position="139"/>
        <end position="263"/>
    </location>
</feature>
<dbReference type="Pfam" id="PF00535">
    <property type="entry name" value="Glycos_transf_2"/>
    <property type="match status" value="1"/>
</dbReference>
<dbReference type="SUPFAM" id="SSF53448">
    <property type="entry name" value="Nucleotide-diphospho-sugar transferases"/>
    <property type="match status" value="1"/>
</dbReference>
<dbReference type="EMBL" id="AANOQJ010000006">
    <property type="protein sequence ID" value="EDP8036463.1"/>
    <property type="molecule type" value="Genomic_DNA"/>
</dbReference>
<dbReference type="InterPro" id="IPR001173">
    <property type="entry name" value="Glyco_trans_2-like"/>
</dbReference>
<sequence>MIFKIRDMYNDKKYQEFVNMLERYPEIQKSFSYEDWRNYLNGLLFCNNFSKVLSILQNSENEIWNDEIFLTSILNKYYKTSNELELQVVYHIFSLYEKFIGKFNFNYRCAFARYNYILQSKTNTRFLEISQENLSEFEILIPTYQRRDIVKATVLEILSINPKIKITVFDNNSEDGTFDELSKLISVYENFNILKNSENLGFARNVCNCIKYSTRKYIHLISDENPSIVANVLEGVKLMKEKKLGVLSGIYVYNHGKLGTILAQGKSFESQIKPQEFFDSSAYFTGLLFDGELLRKYLYTYQPLLEHPGNIYWYIFPTIIALIFSNGAYFDCNLIRGNVIEGERFLEKENRNIGGTWGLITKWQQYHMFMSFFDNLKKTEQLKQQELDNIHQMIQGRSAVMMKILFHAAQSEFPQYKEYFSYFDYSEKMALDRECKILKSMLEKIKNDVNVLDSDKKALNNILKNYKVQEYRNDLPFQVGLAMIRNSKSIFGYIKIFFVISDLIEKYKNEDKQNDIIPSKNKECFTYKLGELTLKAHNTWYKGGYINLYFQVKKLKKEIQKKGN</sequence>
<reference evidence="2" key="1">
    <citation type="submission" date="2020-01" db="EMBL/GenBank/DDBJ databases">
        <authorList>
            <consortium name="GenomeTrakr network: Whole genome sequencing for foodborne pathogen traceback"/>
        </authorList>
    </citation>
    <scope>NUCLEOTIDE SEQUENCE</scope>
    <source>
        <strain evidence="2">CFSAN096326</strain>
    </source>
</reference>
<accession>A0A6F9MX84</accession>
<dbReference type="Gene3D" id="3.90.550.10">
    <property type="entry name" value="Spore Coat Polysaccharide Biosynthesis Protein SpsA, Chain A"/>
    <property type="match status" value="1"/>
</dbReference>
<dbReference type="InterPro" id="IPR029044">
    <property type="entry name" value="Nucleotide-diphossugar_trans"/>
</dbReference>
<proteinExistence type="predicted"/>
<comment type="caution">
    <text evidence="2">The sequence shown here is derived from an EMBL/GenBank/DDBJ whole genome shotgun (WGS) entry which is preliminary data.</text>
</comment>
<name>A0A6F9MX84_CAMJU</name>